<gene>
    <name evidence="3" type="primary">Dere\GG24814</name>
    <name evidence="3" type="synonym">dere_GLEANR_9506</name>
    <name evidence="3" type="synonym">GG24814</name>
    <name evidence="3" type="ORF">Dere_GG24814</name>
</gene>
<feature type="transmembrane region" description="Helical" evidence="2">
    <location>
        <begin position="16"/>
        <end position="35"/>
    </location>
</feature>
<dbReference type="EMBL" id="CH954177">
    <property type="protein sequence ID" value="EDV57389.2"/>
    <property type="molecule type" value="Genomic_DNA"/>
</dbReference>
<evidence type="ECO:0000256" key="1">
    <source>
        <dbReference type="SAM" id="MobiDB-lite"/>
    </source>
</evidence>
<dbReference type="GO" id="GO:0012505">
    <property type="term" value="C:endomembrane system"/>
    <property type="evidence" value="ECO:0007669"/>
    <property type="project" value="TreeGrafter"/>
</dbReference>
<sequence>MSSVPTKSWSIQLRELANSPFVIIALTCVLGYVVYRQTRRQHGTYDDEDYENEGHRKLPAPLTGLRLNRKQLAKYNSQRPDKTYLLALHDVIYDVSSAEHMFGPGGKYAELAGTEISDFIKKQATSVMPETESSYDDWEMMLEDFFHPAGVLIDVDKDLITDSVDKMDSIVEASSEDEDGKGAGEQQMELVREPAKKPDPKPELLLPEIPDLNLGPADDAINSDCDSLRTAFDFPPGQDDRVDEQDEDDDDDGHDEEEKEKESYRQVGQGDGNARLGDDETLPDGPSNQTIWNDADVTVVARA</sequence>
<proteinExistence type="predicted"/>
<keyword evidence="4" id="KW-1185">Reference proteome</keyword>
<dbReference type="SUPFAM" id="SSF55856">
    <property type="entry name" value="Cytochrome b5-like heme/steroid binding domain"/>
    <property type="match status" value="1"/>
</dbReference>
<accession>B3N8Y9</accession>
<feature type="compositionally biased region" description="Acidic residues" evidence="1">
    <location>
        <begin position="241"/>
        <end position="259"/>
    </location>
</feature>
<feature type="compositionally biased region" description="Basic and acidic residues" evidence="1">
    <location>
        <begin position="190"/>
        <end position="202"/>
    </location>
</feature>
<keyword evidence="2" id="KW-0472">Membrane</keyword>
<dbReference type="GO" id="GO:0016020">
    <property type="term" value="C:membrane"/>
    <property type="evidence" value="ECO:0007669"/>
    <property type="project" value="TreeGrafter"/>
</dbReference>
<evidence type="ECO:0000313" key="3">
    <source>
        <dbReference type="EMBL" id="EDV57389.2"/>
    </source>
</evidence>
<protein>
    <recommendedName>
        <fullName evidence="5">Cytochrome b5 heme-binding domain-containing protein</fullName>
    </recommendedName>
</protein>
<evidence type="ECO:0000256" key="2">
    <source>
        <dbReference type="SAM" id="Phobius"/>
    </source>
</evidence>
<reference evidence="3 4" key="1">
    <citation type="journal article" date="2007" name="Nature">
        <title>Evolution of genes and genomes on the Drosophila phylogeny.</title>
        <authorList>
            <consortium name="Drosophila 12 Genomes Consortium"/>
            <person name="Clark A.G."/>
            <person name="Eisen M.B."/>
            <person name="Smith D.R."/>
            <person name="Bergman C.M."/>
            <person name="Oliver B."/>
            <person name="Markow T.A."/>
            <person name="Kaufman T.C."/>
            <person name="Kellis M."/>
            <person name="Gelbart W."/>
            <person name="Iyer V.N."/>
            <person name="Pollard D.A."/>
            <person name="Sackton T.B."/>
            <person name="Larracuente A.M."/>
            <person name="Singh N.D."/>
            <person name="Abad J.P."/>
            <person name="Abt D.N."/>
            <person name="Adryan B."/>
            <person name="Aguade M."/>
            <person name="Akashi H."/>
            <person name="Anderson W.W."/>
            <person name="Aquadro C.F."/>
            <person name="Ardell D.H."/>
            <person name="Arguello R."/>
            <person name="Artieri C.G."/>
            <person name="Barbash D.A."/>
            <person name="Barker D."/>
            <person name="Barsanti P."/>
            <person name="Batterham P."/>
            <person name="Batzoglou S."/>
            <person name="Begun D."/>
            <person name="Bhutkar A."/>
            <person name="Blanco E."/>
            <person name="Bosak S.A."/>
            <person name="Bradley R.K."/>
            <person name="Brand A.D."/>
            <person name="Brent M.R."/>
            <person name="Brooks A.N."/>
            <person name="Brown R.H."/>
            <person name="Butlin R.K."/>
            <person name="Caggese C."/>
            <person name="Calvi B.R."/>
            <person name="Bernardo de Carvalho A."/>
            <person name="Caspi A."/>
            <person name="Castrezana S."/>
            <person name="Celniker S.E."/>
            <person name="Chang J.L."/>
            <person name="Chapple C."/>
            <person name="Chatterji S."/>
            <person name="Chinwalla A."/>
            <person name="Civetta A."/>
            <person name="Clifton S.W."/>
            <person name="Comeron J.M."/>
            <person name="Costello J.C."/>
            <person name="Coyne J.A."/>
            <person name="Daub J."/>
            <person name="David R.G."/>
            <person name="Delcher A.L."/>
            <person name="Delehaunty K."/>
            <person name="Do C.B."/>
            <person name="Ebling H."/>
            <person name="Edwards K."/>
            <person name="Eickbush T."/>
            <person name="Evans J.D."/>
            <person name="Filipski A."/>
            <person name="Findeiss S."/>
            <person name="Freyhult E."/>
            <person name="Fulton L."/>
            <person name="Fulton R."/>
            <person name="Garcia A.C."/>
            <person name="Gardiner A."/>
            <person name="Garfield D.A."/>
            <person name="Garvin B.E."/>
            <person name="Gibson G."/>
            <person name="Gilbert D."/>
            <person name="Gnerre S."/>
            <person name="Godfrey J."/>
            <person name="Good R."/>
            <person name="Gotea V."/>
            <person name="Gravely B."/>
            <person name="Greenberg A.J."/>
            <person name="Griffiths-Jones S."/>
            <person name="Gross S."/>
            <person name="Guigo R."/>
            <person name="Gustafson E.A."/>
            <person name="Haerty W."/>
            <person name="Hahn M.W."/>
            <person name="Halligan D.L."/>
            <person name="Halpern A.L."/>
            <person name="Halter G.M."/>
            <person name="Han M.V."/>
            <person name="Heger A."/>
            <person name="Hillier L."/>
            <person name="Hinrichs A.S."/>
            <person name="Holmes I."/>
            <person name="Hoskins R.A."/>
            <person name="Hubisz M.J."/>
            <person name="Hultmark D."/>
            <person name="Huntley M.A."/>
            <person name="Jaffe D.B."/>
            <person name="Jagadeeshan S."/>
            <person name="Jeck W.R."/>
            <person name="Johnson J."/>
            <person name="Jones C.D."/>
            <person name="Jordan W.C."/>
            <person name="Karpen G.H."/>
            <person name="Kataoka E."/>
            <person name="Keightley P.D."/>
            <person name="Kheradpour P."/>
            <person name="Kirkness E.F."/>
            <person name="Koerich L.B."/>
            <person name="Kristiansen K."/>
            <person name="Kudrna D."/>
            <person name="Kulathinal R.J."/>
            <person name="Kumar S."/>
            <person name="Kwok R."/>
            <person name="Lander E."/>
            <person name="Langley C.H."/>
            <person name="Lapoint R."/>
            <person name="Lazzaro B.P."/>
            <person name="Lee S.J."/>
            <person name="Levesque L."/>
            <person name="Li R."/>
            <person name="Lin C.F."/>
            <person name="Lin M.F."/>
            <person name="Lindblad-Toh K."/>
            <person name="Llopart A."/>
            <person name="Long M."/>
            <person name="Low L."/>
            <person name="Lozovsky E."/>
            <person name="Lu J."/>
            <person name="Luo M."/>
            <person name="Machado C.A."/>
            <person name="Makalowski W."/>
            <person name="Marzo M."/>
            <person name="Matsuda M."/>
            <person name="Matzkin L."/>
            <person name="McAllister B."/>
            <person name="McBride C.S."/>
            <person name="McKernan B."/>
            <person name="McKernan K."/>
            <person name="Mendez-Lago M."/>
            <person name="Minx P."/>
            <person name="Mollenhauer M.U."/>
            <person name="Montooth K."/>
            <person name="Mount S.M."/>
            <person name="Mu X."/>
            <person name="Myers E."/>
            <person name="Negre B."/>
            <person name="Newfeld S."/>
            <person name="Nielsen R."/>
            <person name="Noor M.A."/>
            <person name="O'Grady P."/>
            <person name="Pachter L."/>
            <person name="Papaceit M."/>
            <person name="Parisi M.J."/>
            <person name="Parisi M."/>
            <person name="Parts L."/>
            <person name="Pedersen J.S."/>
            <person name="Pesole G."/>
            <person name="Phillippy A.M."/>
            <person name="Ponting C.P."/>
            <person name="Pop M."/>
            <person name="Porcelli D."/>
            <person name="Powell J.R."/>
            <person name="Prohaska S."/>
            <person name="Pruitt K."/>
            <person name="Puig M."/>
            <person name="Quesneville H."/>
            <person name="Ram K.R."/>
            <person name="Rand D."/>
            <person name="Rasmussen M.D."/>
            <person name="Reed L.K."/>
            <person name="Reenan R."/>
            <person name="Reily A."/>
            <person name="Remington K.A."/>
            <person name="Rieger T.T."/>
            <person name="Ritchie M.G."/>
            <person name="Robin C."/>
            <person name="Rogers Y.H."/>
            <person name="Rohde C."/>
            <person name="Rozas J."/>
            <person name="Rubenfield M.J."/>
            <person name="Ruiz A."/>
            <person name="Russo S."/>
            <person name="Salzberg S.L."/>
            <person name="Sanchez-Gracia A."/>
            <person name="Saranga D.J."/>
            <person name="Sato H."/>
            <person name="Schaeffer S.W."/>
            <person name="Schatz M.C."/>
            <person name="Schlenke T."/>
            <person name="Schwartz R."/>
            <person name="Segarra C."/>
            <person name="Singh R.S."/>
            <person name="Sirot L."/>
            <person name="Sirota M."/>
            <person name="Sisneros N.B."/>
            <person name="Smith C.D."/>
            <person name="Smith T.F."/>
            <person name="Spieth J."/>
            <person name="Stage D.E."/>
            <person name="Stark A."/>
            <person name="Stephan W."/>
            <person name="Strausberg R.L."/>
            <person name="Strempel S."/>
            <person name="Sturgill D."/>
            <person name="Sutton G."/>
            <person name="Sutton G.G."/>
            <person name="Tao W."/>
            <person name="Teichmann S."/>
            <person name="Tobari Y.N."/>
            <person name="Tomimura Y."/>
            <person name="Tsolas J.M."/>
            <person name="Valente V.L."/>
            <person name="Venter E."/>
            <person name="Venter J.C."/>
            <person name="Vicario S."/>
            <person name="Vieira F.G."/>
            <person name="Vilella A.J."/>
            <person name="Villasante A."/>
            <person name="Walenz B."/>
            <person name="Wang J."/>
            <person name="Wasserman M."/>
            <person name="Watts T."/>
            <person name="Wilson D."/>
            <person name="Wilson R.K."/>
            <person name="Wing R.A."/>
            <person name="Wolfner M.F."/>
            <person name="Wong A."/>
            <person name="Wong G.K."/>
            <person name="Wu C.I."/>
            <person name="Wu G."/>
            <person name="Yamamoto D."/>
            <person name="Yang H.P."/>
            <person name="Yang S.P."/>
            <person name="Yorke J.A."/>
            <person name="Yoshida K."/>
            <person name="Zdobnov E."/>
            <person name="Zhang P."/>
            <person name="Zhang Y."/>
            <person name="Zimin A.V."/>
            <person name="Baldwin J."/>
            <person name="Abdouelleil A."/>
            <person name="Abdulkadir J."/>
            <person name="Abebe A."/>
            <person name="Abera B."/>
            <person name="Abreu J."/>
            <person name="Acer S.C."/>
            <person name="Aftuck L."/>
            <person name="Alexander A."/>
            <person name="An P."/>
            <person name="Anderson E."/>
            <person name="Anderson S."/>
            <person name="Arachi H."/>
            <person name="Azer M."/>
            <person name="Bachantsang P."/>
            <person name="Barry A."/>
            <person name="Bayul T."/>
            <person name="Berlin A."/>
            <person name="Bessette D."/>
            <person name="Bloom T."/>
            <person name="Blye J."/>
            <person name="Boguslavskiy L."/>
            <person name="Bonnet C."/>
            <person name="Boukhgalter B."/>
            <person name="Bourzgui I."/>
            <person name="Brown A."/>
            <person name="Cahill P."/>
            <person name="Channer S."/>
            <person name="Cheshatsang Y."/>
            <person name="Chuda L."/>
            <person name="Citroen M."/>
            <person name="Collymore A."/>
            <person name="Cooke P."/>
            <person name="Costello M."/>
            <person name="D'Aco K."/>
            <person name="Daza R."/>
            <person name="De Haan G."/>
            <person name="DeGray S."/>
            <person name="DeMaso C."/>
            <person name="Dhargay N."/>
            <person name="Dooley K."/>
            <person name="Dooley E."/>
            <person name="Doricent M."/>
            <person name="Dorje P."/>
            <person name="Dorjee K."/>
            <person name="Dupes A."/>
            <person name="Elong R."/>
            <person name="Falk J."/>
            <person name="Farina A."/>
            <person name="Faro S."/>
            <person name="Ferguson D."/>
            <person name="Fisher S."/>
            <person name="Foley C.D."/>
            <person name="Franke A."/>
            <person name="Friedrich D."/>
            <person name="Gadbois L."/>
            <person name="Gearin G."/>
            <person name="Gearin C.R."/>
            <person name="Giannoukos G."/>
            <person name="Goode T."/>
            <person name="Graham J."/>
            <person name="Grandbois E."/>
            <person name="Grewal S."/>
            <person name="Gyaltsen K."/>
            <person name="Hafez N."/>
            <person name="Hagos B."/>
            <person name="Hall J."/>
            <person name="Henson C."/>
            <person name="Hollinger A."/>
            <person name="Honan T."/>
            <person name="Huard M.D."/>
            <person name="Hughes L."/>
            <person name="Hurhula B."/>
            <person name="Husby M.E."/>
            <person name="Kamat A."/>
            <person name="Kanga B."/>
            <person name="Kashin S."/>
            <person name="Khazanovich D."/>
            <person name="Kisner P."/>
            <person name="Lance K."/>
            <person name="Lara M."/>
            <person name="Lee W."/>
            <person name="Lennon N."/>
            <person name="Letendre F."/>
            <person name="LeVine R."/>
            <person name="Lipovsky A."/>
            <person name="Liu X."/>
            <person name="Liu J."/>
            <person name="Liu S."/>
            <person name="Lokyitsang T."/>
            <person name="Lokyitsang Y."/>
            <person name="Lubonja R."/>
            <person name="Lui A."/>
            <person name="MacDonald P."/>
            <person name="Magnisalis V."/>
            <person name="Maru K."/>
            <person name="Matthews C."/>
            <person name="McCusker W."/>
            <person name="McDonough S."/>
            <person name="Mehta T."/>
            <person name="Meldrim J."/>
            <person name="Meneus L."/>
            <person name="Mihai O."/>
            <person name="Mihalev A."/>
            <person name="Mihova T."/>
            <person name="Mittelman R."/>
            <person name="Mlenga V."/>
            <person name="Montmayeur A."/>
            <person name="Mulrain L."/>
            <person name="Navidi A."/>
            <person name="Naylor J."/>
            <person name="Negash T."/>
            <person name="Nguyen T."/>
            <person name="Nguyen N."/>
            <person name="Nicol R."/>
            <person name="Norbu C."/>
            <person name="Norbu N."/>
            <person name="Novod N."/>
            <person name="O'Neill B."/>
            <person name="Osman S."/>
            <person name="Markiewicz E."/>
            <person name="Oyono O.L."/>
            <person name="Patti C."/>
            <person name="Phunkhang P."/>
            <person name="Pierre F."/>
            <person name="Priest M."/>
            <person name="Raghuraman S."/>
            <person name="Rege F."/>
            <person name="Reyes R."/>
            <person name="Rise C."/>
            <person name="Rogov P."/>
            <person name="Ross K."/>
            <person name="Ryan E."/>
            <person name="Settipalli S."/>
            <person name="Shea T."/>
            <person name="Sherpa N."/>
            <person name="Shi L."/>
            <person name="Shih D."/>
            <person name="Sparrow T."/>
            <person name="Spaulding J."/>
            <person name="Stalker J."/>
            <person name="Stange-Thomann N."/>
            <person name="Stavropoulos S."/>
            <person name="Stone C."/>
            <person name="Strader C."/>
            <person name="Tesfaye S."/>
            <person name="Thomson T."/>
            <person name="Thoulutsang Y."/>
            <person name="Thoulutsang D."/>
            <person name="Topham K."/>
            <person name="Topping I."/>
            <person name="Tsamla T."/>
            <person name="Vassiliev H."/>
            <person name="Vo A."/>
            <person name="Wangchuk T."/>
            <person name="Wangdi T."/>
            <person name="Weiand M."/>
            <person name="Wilkinson J."/>
            <person name="Wilson A."/>
            <person name="Yadav S."/>
            <person name="Young G."/>
            <person name="Yu Q."/>
            <person name="Zembek L."/>
            <person name="Zhong D."/>
            <person name="Zimmer A."/>
            <person name="Zwirko Z."/>
            <person name="Jaffe D.B."/>
            <person name="Alvarez P."/>
            <person name="Brockman W."/>
            <person name="Butler J."/>
            <person name="Chin C."/>
            <person name="Gnerre S."/>
            <person name="Grabherr M."/>
            <person name="Kleber M."/>
            <person name="Mauceli E."/>
            <person name="MacCallum I."/>
        </authorList>
    </citation>
    <scope>NUCLEOTIDE SEQUENCE [LARGE SCALE GENOMIC DNA]</scope>
    <source>
        <strain evidence="3 4">TSC#14021-0224.01</strain>
    </source>
</reference>
<dbReference type="HOGENOM" id="CLU_078348_0_0_1"/>
<dbReference type="OrthoDB" id="547796at2759"/>
<dbReference type="InterPro" id="IPR050577">
    <property type="entry name" value="MAPR/NEUFC/NENF-like"/>
</dbReference>
<dbReference type="PANTHER" id="PTHR10281:SF76">
    <property type="entry name" value="CALCUTTA CUP-RELATED"/>
    <property type="match status" value="1"/>
</dbReference>
<dbReference type="Proteomes" id="UP000008711">
    <property type="component" value="Unassembled WGS sequence"/>
</dbReference>
<evidence type="ECO:0008006" key="5">
    <source>
        <dbReference type="Google" id="ProtNLM"/>
    </source>
</evidence>
<dbReference type="eggNOG" id="ENOG502T89M">
    <property type="taxonomic scope" value="Eukaryota"/>
</dbReference>
<dbReference type="Gene3D" id="3.10.120.10">
    <property type="entry name" value="Cytochrome b5-like heme/steroid binding domain"/>
    <property type="match status" value="1"/>
</dbReference>
<evidence type="ECO:0000313" key="4">
    <source>
        <dbReference type="Proteomes" id="UP000008711"/>
    </source>
</evidence>
<reference evidence="3 4" key="2">
    <citation type="journal article" date="2008" name="Bioinformatics">
        <title>Assembly reconciliation.</title>
        <authorList>
            <person name="Zimin A.V."/>
            <person name="Smith D.R."/>
            <person name="Sutton G."/>
            <person name="Yorke J.A."/>
        </authorList>
    </citation>
    <scope>NUCLEOTIDE SEQUENCE [LARGE SCALE GENOMIC DNA]</scope>
    <source>
        <strain evidence="3 4">TSC#14021-0224.01</strain>
    </source>
</reference>
<dbReference type="InterPro" id="IPR036400">
    <property type="entry name" value="Cyt_B5-like_heme/steroid_sf"/>
</dbReference>
<dbReference type="PANTHER" id="PTHR10281">
    <property type="entry name" value="MEMBRANE-ASSOCIATED PROGESTERONE RECEPTOR COMPONENT-RELATED"/>
    <property type="match status" value="1"/>
</dbReference>
<keyword evidence="2" id="KW-0812">Transmembrane</keyword>
<name>B3N8Y9_DROER</name>
<feature type="region of interest" description="Disordered" evidence="1">
    <location>
        <begin position="172"/>
        <end position="303"/>
    </location>
</feature>
<dbReference type="AlphaFoldDB" id="B3N8Y9"/>
<organism evidence="3 4">
    <name type="scientific">Drosophila erecta</name>
    <name type="common">Fruit fly</name>
    <dbReference type="NCBI Taxonomy" id="7220"/>
    <lineage>
        <taxon>Eukaryota</taxon>
        <taxon>Metazoa</taxon>
        <taxon>Ecdysozoa</taxon>
        <taxon>Arthropoda</taxon>
        <taxon>Hexapoda</taxon>
        <taxon>Insecta</taxon>
        <taxon>Pterygota</taxon>
        <taxon>Neoptera</taxon>
        <taxon>Endopterygota</taxon>
        <taxon>Diptera</taxon>
        <taxon>Brachycera</taxon>
        <taxon>Muscomorpha</taxon>
        <taxon>Ephydroidea</taxon>
        <taxon>Drosophilidae</taxon>
        <taxon>Drosophila</taxon>
        <taxon>Sophophora</taxon>
    </lineage>
</organism>
<keyword evidence="2" id="KW-1133">Transmembrane helix</keyword>